<dbReference type="PANTHER" id="PTHR48258:SF6">
    <property type="entry name" value="LEUCINE-RICH REPEAT DOMAIN, L DOMAIN-CONTAINING PROTEIN"/>
    <property type="match status" value="1"/>
</dbReference>
<evidence type="ECO:0000313" key="2">
    <source>
        <dbReference type="Proteomes" id="UP000288805"/>
    </source>
</evidence>
<protein>
    <submittedName>
        <fullName evidence="1">Uncharacterized protein</fullName>
    </submittedName>
</protein>
<name>A0A438FE42_VITVI</name>
<gene>
    <name evidence="1" type="ORF">CK203_113791</name>
</gene>
<proteinExistence type="predicted"/>
<dbReference type="Proteomes" id="UP000288805">
    <property type="component" value="Unassembled WGS sequence"/>
</dbReference>
<accession>A0A438FE42</accession>
<dbReference type="PANTHER" id="PTHR48258">
    <property type="entry name" value="DUF4218 DOMAIN-CONTAINING PROTEIN-RELATED"/>
    <property type="match status" value="1"/>
</dbReference>
<evidence type="ECO:0000313" key="1">
    <source>
        <dbReference type="EMBL" id="RVW58244.1"/>
    </source>
</evidence>
<sequence length="164" mass="18849">MKALRVKQSPEATDELYSLACGPDNRVHTYMGCIVNGVRFHTKDHDDRRITQNSGICVSGEHDGEEVDFYGVLSNVVVLNYVLRDTNIEIDEEVCGGSDEEAYQDNESHELNWFVEQDDGFEFQRSDRLNIDPEVVNDNVLILENMNDNDDNSYVMTLRKKMKH</sequence>
<dbReference type="EMBL" id="QGNW01000967">
    <property type="protein sequence ID" value="RVW58244.1"/>
    <property type="molecule type" value="Genomic_DNA"/>
</dbReference>
<dbReference type="AlphaFoldDB" id="A0A438FE42"/>
<organism evidence="1 2">
    <name type="scientific">Vitis vinifera</name>
    <name type="common">Grape</name>
    <dbReference type="NCBI Taxonomy" id="29760"/>
    <lineage>
        <taxon>Eukaryota</taxon>
        <taxon>Viridiplantae</taxon>
        <taxon>Streptophyta</taxon>
        <taxon>Embryophyta</taxon>
        <taxon>Tracheophyta</taxon>
        <taxon>Spermatophyta</taxon>
        <taxon>Magnoliopsida</taxon>
        <taxon>eudicotyledons</taxon>
        <taxon>Gunneridae</taxon>
        <taxon>Pentapetalae</taxon>
        <taxon>rosids</taxon>
        <taxon>Vitales</taxon>
        <taxon>Vitaceae</taxon>
        <taxon>Viteae</taxon>
        <taxon>Vitis</taxon>
    </lineage>
</organism>
<reference evidence="1 2" key="1">
    <citation type="journal article" date="2018" name="PLoS Genet.">
        <title>Population sequencing reveals clonal diversity and ancestral inbreeding in the grapevine cultivar Chardonnay.</title>
        <authorList>
            <person name="Roach M.J."/>
            <person name="Johnson D.L."/>
            <person name="Bohlmann J."/>
            <person name="van Vuuren H.J."/>
            <person name="Jones S.J."/>
            <person name="Pretorius I.S."/>
            <person name="Schmidt S.A."/>
            <person name="Borneman A.R."/>
        </authorList>
    </citation>
    <scope>NUCLEOTIDE SEQUENCE [LARGE SCALE GENOMIC DNA]</scope>
    <source>
        <strain evidence="2">cv. Chardonnay</strain>
        <tissue evidence="1">Leaf</tissue>
    </source>
</reference>
<comment type="caution">
    <text evidence="1">The sequence shown here is derived from an EMBL/GenBank/DDBJ whole genome shotgun (WGS) entry which is preliminary data.</text>
</comment>